<dbReference type="STRING" id="266128.ABB25_06560"/>
<feature type="signal peptide" evidence="1">
    <location>
        <begin position="1"/>
        <end position="20"/>
    </location>
</feature>
<dbReference type="SUPFAM" id="SSF56935">
    <property type="entry name" value="Porins"/>
    <property type="match status" value="1"/>
</dbReference>
<dbReference type="PATRIC" id="fig|266128.3.peg.177"/>
<protein>
    <recommendedName>
        <fullName evidence="4">Ax21 family protein</fullName>
    </recommendedName>
</protein>
<evidence type="ECO:0008006" key="4">
    <source>
        <dbReference type="Google" id="ProtNLM"/>
    </source>
</evidence>
<gene>
    <name evidence="2" type="ORF">ABB25_06560</name>
</gene>
<dbReference type="NCBIfam" id="TIGR04273">
    <property type="entry name" value="Y_sulf_Ax21"/>
    <property type="match status" value="1"/>
</dbReference>
<dbReference type="OrthoDB" id="5974338at2"/>
<keyword evidence="3" id="KW-1185">Reference proteome</keyword>
<feature type="chain" id="PRO_5006393284" description="Ax21 family protein" evidence="1">
    <location>
        <begin position="21"/>
        <end position="191"/>
    </location>
</feature>
<evidence type="ECO:0000313" key="3">
    <source>
        <dbReference type="Proteomes" id="UP000051254"/>
    </source>
</evidence>
<dbReference type="NCBIfam" id="NF041455">
    <property type="entry name" value="DSF_Ax21"/>
    <property type="match status" value="1"/>
</dbReference>
<reference evidence="2 3" key="1">
    <citation type="submission" date="2015-05" db="EMBL/GenBank/DDBJ databases">
        <title>Genome sequencing and analysis of members of genus Stenotrophomonas.</title>
        <authorList>
            <person name="Patil P.P."/>
            <person name="Midha S."/>
            <person name="Patil P.B."/>
        </authorList>
    </citation>
    <scope>NUCLEOTIDE SEQUENCE [LARGE SCALE GENOMIC DNA]</scope>
    <source>
        <strain evidence="2 3">DSM 17805</strain>
    </source>
</reference>
<sequence>MKNTVIALGLAAIVPFAASAADGRLSYNYVEGGYVATDSKGGDADGFGIKGSLAVHPNYHVFADYTGQETDLGKVDVDQWRIGAGYNRGINPTTDLVARAAYQKFDPQYGYDFNGVSAEVGLRSQLHPVVEGYAFAGYEDYSKKHGINPDGEFYGRVGAVANINANWGVTGEVKLAKAGAREWFVGPRFSW</sequence>
<accession>A0A0R0C027</accession>
<keyword evidence="1" id="KW-0732">Signal</keyword>
<dbReference type="InterPro" id="IPR026364">
    <property type="entry name" value="Ax21"/>
</dbReference>
<organism evidence="2 3">
    <name type="scientific">Stenotrophomonas koreensis</name>
    <dbReference type="NCBI Taxonomy" id="266128"/>
    <lineage>
        <taxon>Bacteria</taxon>
        <taxon>Pseudomonadati</taxon>
        <taxon>Pseudomonadota</taxon>
        <taxon>Gammaproteobacteria</taxon>
        <taxon>Lysobacterales</taxon>
        <taxon>Lysobacteraceae</taxon>
        <taxon>Stenotrophomonas</taxon>
    </lineage>
</organism>
<dbReference type="InterPro" id="IPR023614">
    <property type="entry name" value="Porin_dom_sf"/>
</dbReference>
<dbReference type="EMBL" id="LDJH01000011">
    <property type="protein sequence ID" value="KRG58312.1"/>
    <property type="molecule type" value="Genomic_DNA"/>
</dbReference>
<comment type="caution">
    <text evidence="2">The sequence shown here is derived from an EMBL/GenBank/DDBJ whole genome shotgun (WGS) entry which is preliminary data.</text>
</comment>
<evidence type="ECO:0000313" key="2">
    <source>
        <dbReference type="EMBL" id="KRG58312.1"/>
    </source>
</evidence>
<name>A0A0R0C027_9GAMM</name>
<dbReference type="AlphaFoldDB" id="A0A0R0C027"/>
<dbReference type="Proteomes" id="UP000051254">
    <property type="component" value="Unassembled WGS sequence"/>
</dbReference>
<evidence type="ECO:0000256" key="1">
    <source>
        <dbReference type="SAM" id="SignalP"/>
    </source>
</evidence>
<proteinExistence type="predicted"/>
<dbReference type="Gene3D" id="2.40.160.10">
    <property type="entry name" value="Porin"/>
    <property type="match status" value="1"/>
</dbReference>
<dbReference type="RefSeq" id="WP_057665150.1">
    <property type="nucleotide sequence ID" value="NZ_LDJH01000011.1"/>
</dbReference>